<sequence>MAKTKVEQYIFQPGIPIKDNRYRMAHDLIKNNVEFICDEVTAWIGEQVKLEPTYPDAYAGIVANKEFLKDEVMSWFDIAYPGAHDLKYSVSAATYEPTTGVMELTVGSHGFVVGSTIRINTDSLTFTCAMDSHATNHTYPRATGSNAPGGYDYAYLTPTAITAITSTTITVNVGTSGNQTVHTFISALADCIISNERHEKCERDTGYNIDAITSDLYNGGNSKTIEYAKKYWEGTNSNLANATEQNYAVLVNNKLIEIINDYILTNTAWTTAQVPVVTTQNTSNPLAESNAKNRVTELGTILNDVTVNGLGSMPAVTPSWSNFTYDGVLCERDTRINLQGLDGDGGILYDLRYGGNEQTRYTASKYFIDSTPQIDGDRTPEIFAKNYVRDLINNYILPQPAQAQTYPFALALLDANKEFIADEVMAWFDYNYPTIHNASRHQKCERDTRYNLDAIRSDLYTGGNHQVIKMASKYWQGTTGQLPGGQTILTTDGAHGRTVGDVVEVRGLILSCEMGTKTYPVADFANIHSSNQTFTVRTQNLTATTFEISLGTSAIAQTYVKGGVAIPQAGVQNNNRLDIRNFDFNISTGIATITTMGGATVTATAHGKDKGDLVAVDGVVLSCAMGSKTYPVNNFSTLHSTNQAFSVSATNLTTDTFEVSFGMSAIAHTYVSGGTIIKDGNVRIAISDFVYVNGTGICTITSADHGLAENDTIQLRGVVMTCVYGTKVYPAIPHAGIYPVTKV</sequence>
<organism evidence="1">
    <name type="scientific">marine metagenome</name>
    <dbReference type="NCBI Taxonomy" id="408172"/>
    <lineage>
        <taxon>unclassified sequences</taxon>
        <taxon>metagenomes</taxon>
        <taxon>ecological metagenomes</taxon>
    </lineage>
</organism>
<reference evidence="1" key="1">
    <citation type="submission" date="2018-05" db="EMBL/GenBank/DDBJ databases">
        <authorList>
            <person name="Lanie J.A."/>
            <person name="Ng W.-L."/>
            <person name="Kazmierczak K.M."/>
            <person name="Andrzejewski T.M."/>
            <person name="Davidsen T.M."/>
            <person name="Wayne K.J."/>
            <person name="Tettelin H."/>
            <person name="Glass J.I."/>
            <person name="Rusch D."/>
            <person name="Podicherti R."/>
            <person name="Tsui H.-C.T."/>
            <person name="Winkler M.E."/>
        </authorList>
    </citation>
    <scope>NUCLEOTIDE SEQUENCE</scope>
</reference>
<protein>
    <submittedName>
        <fullName evidence="1">Uncharacterized protein</fullName>
    </submittedName>
</protein>
<proteinExistence type="predicted"/>
<accession>A0A381VZR0</accession>
<dbReference type="EMBL" id="UINC01010280">
    <property type="protein sequence ID" value="SVA45799.1"/>
    <property type="molecule type" value="Genomic_DNA"/>
</dbReference>
<feature type="non-terminal residue" evidence="1">
    <location>
        <position position="743"/>
    </location>
</feature>
<evidence type="ECO:0000313" key="1">
    <source>
        <dbReference type="EMBL" id="SVA45799.1"/>
    </source>
</evidence>
<gene>
    <name evidence="1" type="ORF">METZ01_LOCUS98653</name>
</gene>
<dbReference type="AlphaFoldDB" id="A0A381VZR0"/>
<name>A0A381VZR0_9ZZZZ</name>